<organism evidence="2 3">
    <name type="scientific">Penicillium steckii</name>
    <dbReference type="NCBI Taxonomy" id="303698"/>
    <lineage>
        <taxon>Eukaryota</taxon>
        <taxon>Fungi</taxon>
        <taxon>Dikarya</taxon>
        <taxon>Ascomycota</taxon>
        <taxon>Pezizomycotina</taxon>
        <taxon>Eurotiomycetes</taxon>
        <taxon>Eurotiomycetidae</taxon>
        <taxon>Eurotiales</taxon>
        <taxon>Aspergillaceae</taxon>
        <taxon>Penicillium</taxon>
    </lineage>
</organism>
<feature type="compositionally biased region" description="Basic and acidic residues" evidence="1">
    <location>
        <begin position="10"/>
        <end position="19"/>
    </location>
</feature>
<name>A0A1V6TUD2_9EURO</name>
<dbReference type="AlphaFoldDB" id="A0A1V6TUD2"/>
<dbReference type="STRING" id="303698.A0A1V6TUD2"/>
<dbReference type="EMBL" id="MLKD01000002">
    <property type="protein sequence ID" value="OQE29786.1"/>
    <property type="molecule type" value="Genomic_DNA"/>
</dbReference>
<gene>
    <name evidence="2" type="ORF">PENSTE_c002G05961</name>
</gene>
<proteinExistence type="predicted"/>
<accession>A0A1V6TUD2</accession>
<reference evidence="3" key="1">
    <citation type="journal article" date="2017" name="Nat. Microbiol.">
        <title>Global analysis of biosynthetic gene clusters reveals vast potential of secondary metabolite production in Penicillium species.</title>
        <authorList>
            <person name="Nielsen J.C."/>
            <person name="Grijseels S."/>
            <person name="Prigent S."/>
            <person name="Ji B."/>
            <person name="Dainat J."/>
            <person name="Nielsen K.F."/>
            <person name="Frisvad J.C."/>
            <person name="Workman M."/>
            <person name="Nielsen J."/>
        </authorList>
    </citation>
    <scope>NUCLEOTIDE SEQUENCE [LARGE SCALE GENOMIC DNA]</scope>
    <source>
        <strain evidence="3">IBT 24891</strain>
    </source>
</reference>
<dbReference type="Proteomes" id="UP000191285">
    <property type="component" value="Unassembled WGS sequence"/>
</dbReference>
<dbReference type="OrthoDB" id="4368377at2759"/>
<keyword evidence="3" id="KW-1185">Reference proteome</keyword>
<evidence type="ECO:0000256" key="1">
    <source>
        <dbReference type="SAM" id="MobiDB-lite"/>
    </source>
</evidence>
<feature type="region of interest" description="Disordered" evidence="1">
    <location>
        <begin position="1"/>
        <end position="20"/>
    </location>
</feature>
<protein>
    <submittedName>
        <fullName evidence="2">Uncharacterized protein</fullName>
    </submittedName>
</protein>
<evidence type="ECO:0000313" key="2">
    <source>
        <dbReference type="EMBL" id="OQE29786.1"/>
    </source>
</evidence>
<evidence type="ECO:0000313" key="3">
    <source>
        <dbReference type="Proteomes" id="UP000191285"/>
    </source>
</evidence>
<sequence length="206" mass="24271">MKSLFPFRSQKSDKKEEASLTRQSNYLAGLENDQASTEEVETQLDWIKKHKHEVRRGHRMIQHEMHLGAKLFHYESIEEQAMTLSPLLHGTQQVQIDECTRQLQRLRDDFITHLQRVAEMEDTKPSGSLVKEYLKKVQQQEKLQPQTLWKFERIYCQLRGGCCSHNCGCCERSWRTIRDHSSRVHYLHCGRSCGCCNRRRVAIKVS</sequence>
<comment type="caution">
    <text evidence="2">The sequence shown here is derived from an EMBL/GenBank/DDBJ whole genome shotgun (WGS) entry which is preliminary data.</text>
</comment>